<dbReference type="InterPro" id="IPR036047">
    <property type="entry name" value="F-box-like_dom_sf"/>
</dbReference>
<organism evidence="2 3">
    <name type="scientific">Aspergillus lucknowensis</name>
    <dbReference type="NCBI Taxonomy" id="176173"/>
    <lineage>
        <taxon>Eukaryota</taxon>
        <taxon>Fungi</taxon>
        <taxon>Dikarya</taxon>
        <taxon>Ascomycota</taxon>
        <taxon>Pezizomycotina</taxon>
        <taxon>Eurotiomycetes</taxon>
        <taxon>Eurotiomycetidae</taxon>
        <taxon>Eurotiales</taxon>
        <taxon>Aspergillaceae</taxon>
        <taxon>Aspergillus</taxon>
        <taxon>Aspergillus subgen. Nidulantes</taxon>
    </lineage>
</organism>
<gene>
    <name evidence="2" type="ORF">BJX67DRAFT_380179</name>
</gene>
<keyword evidence="3" id="KW-1185">Reference proteome</keyword>
<dbReference type="SUPFAM" id="SSF81383">
    <property type="entry name" value="F-box domain"/>
    <property type="match status" value="1"/>
</dbReference>
<evidence type="ECO:0000313" key="3">
    <source>
        <dbReference type="Proteomes" id="UP001610432"/>
    </source>
</evidence>
<dbReference type="InterPro" id="IPR001810">
    <property type="entry name" value="F-box_dom"/>
</dbReference>
<dbReference type="RefSeq" id="XP_070887360.1">
    <property type="nucleotide sequence ID" value="XM_071032740.1"/>
</dbReference>
<protein>
    <recommendedName>
        <fullName evidence="1">F-box domain-containing protein</fullName>
    </recommendedName>
</protein>
<evidence type="ECO:0000313" key="2">
    <source>
        <dbReference type="EMBL" id="KAL2868381.1"/>
    </source>
</evidence>
<dbReference type="EMBL" id="JBFXLQ010000014">
    <property type="protein sequence ID" value="KAL2868381.1"/>
    <property type="molecule type" value="Genomic_DNA"/>
</dbReference>
<dbReference type="GeneID" id="98147812"/>
<accession>A0ABR4LV15</accession>
<comment type="caution">
    <text evidence="2">The sequence shown here is derived from an EMBL/GenBank/DDBJ whole genome shotgun (WGS) entry which is preliminary data.</text>
</comment>
<dbReference type="Proteomes" id="UP001610432">
    <property type="component" value="Unassembled WGS sequence"/>
</dbReference>
<dbReference type="PROSITE" id="PS50181">
    <property type="entry name" value="FBOX"/>
    <property type="match status" value="1"/>
</dbReference>
<reference evidence="2 3" key="1">
    <citation type="submission" date="2024-07" db="EMBL/GenBank/DDBJ databases">
        <title>Section-level genome sequencing and comparative genomics of Aspergillus sections Usti and Cavernicolus.</title>
        <authorList>
            <consortium name="Lawrence Berkeley National Laboratory"/>
            <person name="Nybo J.L."/>
            <person name="Vesth T.C."/>
            <person name="Theobald S."/>
            <person name="Frisvad J.C."/>
            <person name="Larsen T.O."/>
            <person name="Kjaerboelling I."/>
            <person name="Rothschild-Mancinelli K."/>
            <person name="Lyhne E.K."/>
            <person name="Kogle M.E."/>
            <person name="Barry K."/>
            <person name="Clum A."/>
            <person name="Na H."/>
            <person name="Ledsgaard L."/>
            <person name="Lin J."/>
            <person name="Lipzen A."/>
            <person name="Kuo A."/>
            <person name="Riley R."/>
            <person name="Mondo S."/>
            <person name="Labutti K."/>
            <person name="Haridas S."/>
            <person name="Pangalinan J."/>
            <person name="Salamov A.A."/>
            <person name="Simmons B.A."/>
            <person name="Magnuson J.K."/>
            <person name="Chen J."/>
            <person name="Drula E."/>
            <person name="Henrissat B."/>
            <person name="Wiebenga A."/>
            <person name="Lubbers R.J."/>
            <person name="Gomes A.C."/>
            <person name="Macurrencykelacurrency M.R."/>
            <person name="Stajich J."/>
            <person name="Grigoriev I.V."/>
            <person name="Mortensen U.H."/>
            <person name="De Vries R.P."/>
            <person name="Baker S.E."/>
            <person name="Andersen M.R."/>
        </authorList>
    </citation>
    <scope>NUCLEOTIDE SEQUENCE [LARGE SCALE GENOMIC DNA]</scope>
    <source>
        <strain evidence="2 3">CBS 449.75</strain>
    </source>
</reference>
<evidence type="ECO:0000259" key="1">
    <source>
        <dbReference type="PROSITE" id="PS50181"/>
    </source>
</evidence>
<sequence>MDRLPVELVRAIAAEVVTLTDRLSLCRVCRRWRAIVDDVVYTSFEISSRQFRRLVEAILAHPQIGASVRALSVQKWAATRSGALRLGPLSPETKALVKRTYHSTETQRLWCHELEHGNQEAWFALLLVLVPNLTSLSSNYSWPMDWTTIVVSRAALKEILTLQALNLLDLTIPTHVKYFSGFYTIPVSLVLTFLYLPSIQTLRLERGTGSKSFQLPNYHDISDDLALHARSQPSPLESLIVNASQSLGEGAADLINSYTNLKRFICQSQNKHSLEVLHFNNKGDGSSRLDGIVKEDNPAPGDRWFGSFTEFRRLRDLHIHVHNLLNLHPLDRHEVVALKDTLPSSLKSLHIMDCDEDHCPVLVSNFLDLLAHPSRIPSLEEVFVYSAIAEGSQPLPAWPHRPPPYVRVWGVLREQFAPVQEMFGRAEIKFELSLGRGY</sequence>
<dbReference type="Pfam" id="PF12937">
    <property type="entry name" value="F-box-like"/>
    <property type="match status" value="1"/>
</dbReference>
<name>A0ABR4LV15_9EURO</name>
<dbReference type="SMART" id="SM00256">
    <property type="entry name" value="FBOX"/>
    <property type="match status" value="1"/>
</dbReference>
<proteinExistence type="predicted"/>
<feature type="domain" description="F-box" evidence="1">
    <location>
        <begin position="1"/>
        <end position="54"/>
    </location>
</feature>